<dbReference type="EMBL" id="JACCEM010000009">
    <property type="protein sequence ID" value="NYT50888.1"/>
    <property type="molecule type" value="Genomic_DNA"/>
</dbReference>
<keyword evidence="3" id="KW-1185">Reference proteome</keyword>
<dbReference type="InterPro" id="IPR025359">
    <property type="entry name" value="SduA_C"/>
</dbReference>
<organism evidence="2 3">
    <name type="scientific">Parapusillimonas granuli</name>
    <dbReference type="NCBI Taxonomy" id="380911"/>
    <lineage>
        <taxon>Bacteria</taxon>
        <taxon>Pseudomonadati</taxon>
        <taxon>Pseudomonadota</taxon>
        <taxon>Betaproteobacteria</taxon>
        <taxon>Burkholderiales</taxon>
        <taxon>Alcaligenaceae</taxon>
        <taxon>Parapusillimonas</taxon>
    </lineage>
</organism>
<evidence type="ECO:0000313" key="2">
    <source>
        <dbReference type="EMBL" id="NYT50888.1"/>
    </source>
</evidence>
<accession>A0A853G0U9</accession>
<evidence type="ECO:0000259" key="1">
    <source>
        <dbReference type="Pfam" id="PF14082"/>
    </source>
</evidence>
<gene>
    <name evidence="2" type="ORF">H0A72_16355</name>
</gene>
<evidence type="ECO:0000313" key="3">
    <source>
        <dbReference type="Proteomes" id="UP000559809"/>
    </source>
</evidence>
<protein>
    <submittedName>
        <fullName evidence="2">DUF4263 domain-containing protein</fullName>
    </submittedName>
</protein>
<name>A0A853G0U9_9BURK</name>
<dbReference type="Pfam" id="PF14082">
    <property type="entry name" value="SduA_C"/>
    <property type="match status" value="1"/>
</dbReference>
<comment type="caution">
    <text evidence="2">The sequence shown here is derived from an EMBL/GenBank/DDBJ whole genome shotgun (WGS) entry which is preliminary data.</text>
</comment>
<proteinExistence type="predicted"/>
<dbReference type="AlphaFoldDB" id="A0A853G0U9"/>
<feature type="domain" description="Shedu protein SduA C-terminal" evidence="1">
    <location>
        <begin position="233"/>
        <end position="397"/>
    </location>
</feature>
<sequence length="423" mass="48389">MTKPAVEFEVFDDEFCLIYRPRDGTSWVHDRFARGEDLVVKGTFHLTLRDLVEDGSEGENSASDDDSVWIGVDDDRLVFAIATGEGEYFRFKPEVLEFNTQVLLHRDTRPNWKWFSAERNVSILRIMQSLDLERIVIGGPDPDAIPISEYERLLHQFPTPHELRRYVQARVGTVIRQYTEPAVDAEALLNAYVNKRTAVTVPNLENPFRQFDIAKYAFALDRLRAMLANEAGTSEAQWQLEIVEIILLLNPRYIKAFTEVRLLDTDNSTWRRIDILLVDASGNVDVIEIKKPMGKPIMLPARYRDHHLPMRDLVGAMGQVTHYLRYLNRWGLRGEDYLTQLLGADLPAGFRIQITNPLGIVIMGRCNTLSEVQRREFEVLRRDSKGIVDIITYDDLLARLQAVLDQLRIGPALSAAPATLQAE</sequence>
<reference evidence="2 3" key="1">
    <citation type="submission" date="2020-07" db="EMBL/GenBank/DDBJ databases">
        <title>Taxonomic revisions and descriptions of new bacterial species based on genomic comparisons in the high-G+C-content subgroup of the family Alcaligenaceae.</title>
        <authorList>
            <person name="Szabo A."/>
            <person name="Felfoldi T."/>
        </authorList>
    </citation>
    <scope>NUCLEOTIDE SEQUENCE [LARGE SCALE GENOMIC DNA]</scope>
    <source>
        <strain evidence="2 3">LMG 24012</strain>
    </source>
</reference>
<dbReference type="RefSeq" id="WP_180157280.1">
    <property type="nucleotide sequence ID" value="NZ_JACCEM010000009.1"/>
</dbReference>
<dbReference type="Proteomes" id="UP000559809">
    <property type="component" value="Unassembled WGS sequence"/>
</dbReference>